<dbReference type="GO" id="GO:0046872">
    <property type="term" value="F:metal ion binding"/>
    <property type="evidence" value="ECO:0007669"/>
    <property type="project" value="UniProtKB-UniRule"/>
</dbReference>
<dbReference type="PROSITE" id="PS51257">
    <property type="entry name" value="PROKAR_LIPOPROTEIN"/>
    <property type="match status" value="1"/>
</dbReference>
<organism evidence="13 14">
    <name type="scientific">Sinomicrobium pectinilyticum</name>
    <dbReference type="NCBI Taxonomy" id="1084421"/>
    <lineage>
        <taxon>Bacteria</taxon>
        <taxon>Pseudomonadati</taxon>
        <taxon>Bacteroidota</taxon>
        <taxon>Flavobacteriia</taxon>
        <taxon>Flavobacteriales</taxon>
        <taxon>Flavobacteriaceae</taxon>
        <taxon>Sinomicrobium</taxon>
    </lineage>
</organism>
<evidence type="ECO:0000256" key="10">
    <source>
        <dbReference type="PIRNR" id="PIRNR006268"/>
    </source>
</evidence>
<dbReference type="OrthoDB" id="9778595at2"/>
<evidence type="ECO:0000313" key="13">
    <source>
        <dbReference type="EMBL" id="RNL95295.1"/>
    </source>
</evidence>
<keyword evidence="7 10" id="KW-0460">Magnesium</keyword>
<dbReference type="PANTHER" id="PTHR30040">
    <property type="entry name" value="THIAMINE BIOSYNTHESIS LIPOPROTEIN APBE"/>
    <property type="match status" value="1"/>
</dbReference>
<evidence type="ECO:0000256" key="4">
    <source>
        <dbReference type="ARBA" id="ARBA00022679"/>
    </source>
</evidence>
<comment type="subcellular location">
    <subcellularLocation>
        <location evidence="12">Cell inner membrane</location>
        <topology evidence="12">Lipid-anchor</topology>
        <orientation evidence="12">Periplasmic side</orientation>
    </subcellularLocation>
</comment>
<dbReference type="SUPFAM" id="SSF143631">
    <property type="entry name" value="ApbE-like"/>
    <property type="match status" value="1"/>
</dbReference>
<reference evidence="13 14" key="1">
    <citation type="submission" date="2018-10" db="EMBL/GenBank/DDBJ databases">
        <title>Sinomicrobium pectinilyticum sp. nov., a pectinase-producing bacterium isolated from alkaline and saline soil, and emended description of the genus Sinomicrobium.</title>
        <authorList>
            <person name="Cheng B."/>
            <person name="Li C."/>
            <person name="Lai Q."/>
            <person name="Du M."/>
            <person name="Shao Z."/>
            <person name="Xu P."/>
            <person name="Yang C."/>
        </authorList>
    </citation>
    <scope>NUCLEOTIDE SEQUENCE [LARGE SCALE GENOMIC DNA]</scope>
    <source>
        <strain evidence="13 14">5DNS001</strain>
    </source>
</reference>
<evidence type="ECO:0000256" key="11">
    <source>
        <dbReference type="PIRSR" id="PIRSR006268-2"/>
    </source>
</evidence>
<evidence type="ECO:0000313" key="14">
    <source>
        <dbReference type="Proteomes" id="UP000267469"/>
    </source>
</evidence>
<dbReference type="PIRSF" id="PIRSF006268">
    <property type="entry name" value="ApbE"/>
    <property type="match status" value="1"/>
</dbReference>
<keyword evidence="12" id="KW-0472">Membrane</keyword>
<dbReference type="EC" id="2.7.1.180" evidence="1 10"/>
<comment type="catalytic activity">
    <reaction evidence="9 10 12">
        <text>L-threonyl-[protein] + FAD = FMN-L-threonyl-[protein] + AMP + H(+)</text>
        <dbReference type="Rhea" id="RHEA:36847"/>
        <dbReference type="Rhea" id="RHEA-COMP:11060"/>
        <dbReference type="Rhea" id="RHEA-COMP:11061"/>
        <dbReference type="ChEBI" id="CHEBI:15378"/>
        <dbReference type="ChEBI" id="CHEBI:30013"/>
        <dbReference type="ChEBI" id="CHEBI:57692"/>
        <dbReference type="ChEBI" id="CHEBI:74257"/>
        <dbReference type="ChEBI" id="CHEBI:456215"/>
        <dbReference type="EC" id="2.7.1.180"/>
    </reaction>
</comment>
<comment type="caution">
    <text evidence="13">The sequence shown here is derived from an EMBL/GenBank/DDBJ whole genome shotgun (WGS) entry which is preliminary data.</text>
</comment>
<keyword evidence="6 10" id="KW-0274">FAD</keyword>
<evidence type="ECO:0000256" key="1">
    <source>
        <dbReference type="ARBA" id="ARBA00011955"/>
    </source>
</evidence>
<keyword evidence="14" id="KW-1185">Reference proteome</keyword>
<name>A0A3N0F5G0_SINP1</name>
<dbReference type="GO" id="GO:0005886">
    <property type="term" value="C:plasma membrane"/>
    <property type="evidence" value="ECO:0007669"/>
    <property type="project" value="UniProtKB-SubCell"/>
</dbReference>
<keyword evidence="12" id="KW-0449">Lipoprotein</keyword>
<keyword evidence="5 10" id="KW-0479">Metal-binding</keyword>
<evidence type="ECO:0000256" key="3">
    <source>
        <dbReference type="ARBA" id="ARBA00022630"/>
    </source>
</evidence>
<dbReference type="InterPro" id="IPR024932">
    <property type="entry name" value="ApbE"/>
</dbReference>
<evidence type="ECO:0000256" key="9">
    <source>
        <dbReference type="ARBA" id="ARBA00048540"/>
    </source>
</evidence>
<keyword evidence="3 10" id="KW-0285">Flavoprotein</keyword>
<keyword evidence="12" id="KW-0997">Cell inner membrane</keyword>
<dbReference type="Gene3D" id="3.10.520.10">
    <property type="entry name" value="ApbE-like domains"/>
    <property type="match status" value="1"/>
</dbReference>
<evidence type="ECO:0000256" key="6">
    <source>
        <dbReference type="ARBA" id="ARBA00022827"/>
    </source>
</evidence>
<feature type="binding site" evidence="11">
    <location>
        <position position="297"/>
    </location>
    <ligand>
        <name>Mg(2+)</name>
        <dbReference type="ChEBI" id="CHEBI:18420"/>
    </ligand>
</feature>
<proteinExistence type="inferred from homology"/>
<evidence type="ECO:0000256" key="5">
    <source>
        <dbReference type="ARBA" id="ARBA00022723"/>
    </source>
</evidence>
<evidence type="ECO:0000256" key="8">
    <source>
        <dbReference type="ARBA" id="ARBA00031306"/>
    </source>
</evidence>
<dbReference type="InterPro" id="IPR003374">
    <property type="entry name" value="ApbE-like_sf"/>
</dbReference>
<sequence length="344" mass="38385">MVSRRLFNIAAVLFITGAGLTGCQPATKPEAVIIRGEAQGSTYNIKYITDRKGEDLKPAIDSILLSIDMSMSTYRPDSDISKINSGDSTVVVDENFRNVFLASQSVWEESGGSFDPTIGTLVRAWGFGPDHHRIPLDSTKVDSLLQYCGFDKVALTSRNTIRKKNKNIYFDFNAIAQGYTVDVIVDFFLDRGIDNFIAEVGGELATRGRNTAKDREWVVAIDDPLQEEEERSFIAKIHLKDMGMATSGNYRKTITDTITGEKYVHTIDPVTGYTKKGNVLSTTIVARTCMEADAYATTFMVTGLEKAKELLKKKPDVHAFILYMDENNKMQRYMTEGFKSLIVE</sequence>
<keyword evidence="12" id="KW-1003">Cell membrane</keyword>
<dbReference type="Proteomes" id="UP000267469">
    <property type="component" value="Unassembled WGS sequence"/>
</dbReference>
<gene>
    <name evidence="13" type="ORF">ED312_01175</name>
</gene>
<dbReference type="EMBL" id="RJTM01000002">
    <property type="protein sequence ID" value="RNL95295.1"/>
    <property type="molecule type" value="Genomic_DNA"/>
</dbReference>
<comment type="similarity">
    <text evidence="10 12">Belongs to the ApbE family.</text>
</comment>
<keyword evidence="4 10" id="KW-0808">Transferase</keyword>
<evidence type="ECO:0000256" key="2">
    <source>
        <dbReference type="ARBA" id="ARBA00016337"/>
    </source>
</evidence>
<evidence type="ECO:0000256" key="12">
    <source>
        <dbReference type="RuleBase" id="RU363002"/>
    </source>
</evidence>
<comment type="cofactor">
    <cofactor evidence="11">
        <name>Mg(2+)</name>
        <dbReference type="ChEBI" id="CHEBI:18420"/>
    </cofactor>
    <cofactor evidence="11">
        <name>Mn(2+)</name>
        <dbReference type="ChEBI" id="CHEBI:29035"/>
    </cofactor>
    <text evidence="11">Magnesium. Can also use manganese.</text>
</comment>
<dbReference type="AlphaFoldDB" id="A0A3N0F5G0"/>
<feature type="binding site" evidence="11">
    <location>
        <position position="174"/>
    </location>
    <ligand>
        <name>Mg(2+)</name>
        <dbReference type="ChEBI" id="CHEBI:18420"/>
    </ligand>
</feature>
<feature type="binding site" evidence="11">
    <location>
        <position position="293"/>
    </location>
    <ligand>
        <name>Mg(2+)</name>
        <dbReference type="ChEBI" id="CHEBI:18420"/>
    </ligand>
</feature>
<comment type="function">
    <text evidence="12">Flavin transferase that catalyzes the transfer of the FMN moiety of FAD and its covalent binding to the hydroxyl group of a threonine residue in a target flavoprotein.</text>
</comment>
<dbReference type="Pfam" id="PF02424">
    <property type="entry name" value="ApbE"/>
    <property type="match status" value="1"/>
</dbReference>
<protein>
    <recommendedName>
        <fullName evidence="2 10">FAD:protein FMN transferase</fullName>
        <ecNumber evidence="1 10">2.7.1.180</ecNumber>
    </recommendedName>
    <alternativeName>
        <fullName evidence="8 10">Flavin transferase</fullName>
    </alternativeName>
</protein>
<dbReference type="PANTHER" id="PTHR30040:SF2">
    <property type="entry name" value="FAD:PROTEIN FMN TRANSFERASE"/>
    <property type="match status" value="1"/>
</dbReference>
<accession>A0A3N0F5G0</accession>
<dbReference type="GO" id="GO:0016740">
    <property type="term" value="F:transferase activity"/>
    <property type="evidence" value="ECO:0007669"/>
    <property type="project" value="UniProtKB-UniRule"/>
</dbReference>
<evidence type="ECO:0000256" key="7">
    <source>
        <dbReference type="ARBA" id="ARBA00022842"/>
    </source>
</evidence>